<dbReference type="RefSeq" id="WP_075445873.1">
    <property type="nucleotide sequence ID" value="NZ_FOQK01000049.1"/>
</dbReference>
<evidence type="ECO:0000313" key="2">
    <source>
        <dbReference type="Proteomes" id="UP000183639"/>
    </source>
</evidence>
<sequence length="149" mass="16531">MTEELCACGHHHAHGEMHHEHHAHTPAELAALRRKKDQLSMLQGNMREIQALHDKIDGALARVDRENVGFILTQKKTLKELKKLAATVLGGGKEPIFATLYAAEMEYIGNIEDIMHHAQILKRAGQGNVTPEVMANMEKSLKAAAELTE</sequence>
<organism evidence="1 2">
    <name type="scientific">Selenomonas ruminantium</name>
    <dbReference type="NCBI Taxonomy" id="971"/>
    <lineage>
        <taxon>Bacteria</taxon>
        <taxon>Bacillati</taxon>
        <taxon>Bacillota</taxon>
        <taxon>Negativicutes</taxon>
        <taxon>Selenomonadales</taxon>
        <taxon>Selenomonadaceae</taxon>
        <taxon>Selenomonas</taxon>
    </lineage>
</organism>
<accession>A0A1I3IGM7</accession>
<dbReference type="EMBL" id="FOQK01000049">
    <property type="protein sequence ID" value="SFI46987.1"/>
    <property type="molecule type" value="Genomic_DNA"/>
</dbReference>
<name>A0A1I3IGM7_SELRU</name>
<dbReference type="OrthoDB" id="1666571at2"/>
<dbReference type="AlphaFoldDB" id="A0A1I3IGM7"/>
<dbReference type="Proteomes" id="UP000183639">
    <property type="component" value="Unassembled WGS sequence"/>
</dbReference>
<gene>
    <name evidence="1" type="ORF">SAMN04487861_1492</name>
</gene>
<proteinExistence type="predicted"/>
<reference evidence="1 2" key="1">
    <citation type="submission" date="2016-10" db="EMBL/GenBank/DDBJ databases">
        <authorList>
            <person name="de Groot N.N."/>
        </authorList>
    </citation>
    <scope>NUCLEOTIDE SEQUENCE [LARGE SCALE GENOMIC DNA]</scope>
    <source>
        <strain evidence="1 2">Z108</strain>
    </source>
</reference>
<evidence type="ECO:0000313" key="1">
    <source>
        <dbReference type="EMBL" id="SFI46987.1"/>
    </source>
</evidence>
<protein>
    <submittedName>
        <fullName evidence="1">Uncharacterized protein</fullName>
    </submittedName>
</protein>